<sequence length="104" mass="11924">MAKSGQNYFPSIHDCSPLSQENIWKQIQTSTDAPEVLPKAKNETETTPDWPGGLGYLRYKPLWVFCPPEMDFHLPPSPWDELCEQGIKSKEKELMAIIEEETET</sequence>
<dbReference type="EMBL" id="DYDO01000010">
    <property type="protein sequence ID" value="DBA17431.1"/>
    <property type="molecule type" value="Genomic_DNA"/>
</dbReference>
<comment type="caution">
    <text evidence="2">The sequence shown here is derived from an EMBL/GenBank/DDBJ whole genome shotgun (WGS) entry which is preliminary data.</text>
</comment>
<keyword evidence="3" id="KW-1185">Reference proteome</keyword>
<protein>
    <submittedName>
        <fullName evidence="2">Uncharacterized protein</fullName>
    </submittedName>
</protein>
<accession>A0AAV2ZIQ6</accession>
<proteinExistence type="predicted"/>
<dbReference type="AlphaFoldDB" id="A0AAV2ZIQ6"/>
<reference evidence="2" key="1">
    <citation type="thesis" date="2020" institute="ProQuest LLC" country="789 East Eisenhower Parkway, Ann Arbor, MI, USA">
        <title>Comparative Genomics and Chromosome Evolution.</title>
        <authorList>
            <person name="Mudd A.B."/>
        </authorList>
    </citation>
    <scope>NUCLEOTIDE SEQUENCE</scope>
    <source>
        <strain evidence="2">1538</strain>
        <tissue evidence="2">Blood</tissue>
    </source>
</reference>
<gene>
    <name evidence="2" type="ORF">GDO54_002881</name>
</gene>
<organism evidence="2 3">
    <name type="scientific">Pyxicephalus adspersus</name>
    <name type="common">African bullfrog</name>
    <dbReference type="NCBI Taxonomy" id="30357"/>
    <lineage>
        <taxon>Eukaryota</taxon>
        <taxon>Metazoa</taxon>
        <taxon>Chordata</taxon>
        <taxon>Craniata</taxon>
        <taxon>Vertebrata</taxon>
        <taxon>Euteleostomi</taxon>
        <taxon>Amphibia</taxon>
        <taxon>Batrachia</taxon>
        <taxon>Anura</taxon>
        <taxon>Neobatrachia</taxon>
        <taxon>Ranoidea</taxon>
        <taxon>Pyxicephalidae</taxon>
        <taxon>Pyxicephalinae</taxon>
        <taxon>Pyxicephalus</taxon>
    </lineage>
</organism>
<evidence type="ECO:0000256" key="1">
    <source>
        <dbReference type="SAM" id="MobiDB-lite"/>
    </source>
</evidence>
<evidence type="ECO:0000313" key="2">
    <source>
        <dbReference type="EMBL" id="DBA17431.1"/>
    </source>
</evidence>
<feature type="region of interest" description="Disordered" evidence="1">
    <location>
        <begin position="31"/>
        <end position="50"/>
    </location>
</feature>
<dbReference type="Proteomes" id="UP001181693">
    <property type="component" value="Unassembled WGS sequence"/>
</dbReference>
<name>A0AAV2ZIQ6_PYXAD</name>
<evidence type="ECO:0000313" key="3">
    <source>
        <dbReference type="Proteomes" id="UP001181693"/>
    </source>
</evidence>